<protein>
    <recommendedName>
        <fullName evidence="3">Transposase</fullName>
    </recommendedName>
</protein>
<keyword evidence="2" id="KW-1185">Reference proteome</keyword>
<dbReference type="EMBL" id="JACHJY010000025">
    <property type="protein sequence ID" value="MBB4987554.1"/>
    <property type="molecule type" value="Genomic_DNA"/>
</dbReference>
<dbReference type="RefSeq" id="WP_184933312.1">
    <property type="nucleotide sequence ID" value="NZ_JACHJY010000025.1"/>
</dbReference>
<evidence type="ECO:0008006" key="3">
    <source>
        <dbReference type="Google" id="ProtNLM"/>
    </source>
</evidence>
<organism evidence="1 2">
    <name type="scientific">Streptomyces nymphaeiformis</name>
    <dbReference type="NCBI Taxonomy" id="2663842"/>
    <lineage>
        <taxon>Bacteria</taxon>
        <taxon>Bacillati</taxon>
        <taxon>Actinomycetota</taxon>
        <taxon>Actinomycetes</taxon>
        <taxon>Kitasatosporales</taxon>
        <taxon>Streptomycetaceae</taxon>
        <taxon>Streptomyces</taxon>
    </lineage>
</organism>
<accession>A0A7W7U9S7</accession>
<name>A0A7W7U9S7_9ACTN</name>
<dbReference type="Proteomes" id="UP000582643">
    <property type="component" value="Unassembled WGS sequence"/>
</dbReference>
<gene>
    <name evidence="1" type="ORF">GGE06_008527</name>
</gene>
<evidence type="ECO:0000313" key="2">
    <source>
        <dbReference type="Proteomes" id="UP000582643"/>
    </source>
</evidence>
<evidence type="ECO:0000313" key="1">
    <source>
        <dbReference type="EMBL" id="MBB4987554.1"/>
    </source>
</evidence>
<sequence>MARLLELDVPGALTAAHVRATVQAGGVSVRWCKRAGTCRRCTGTWRRLATLCSPPLARKNCRRVGTWAAANDVEIAYAPTGCSWLNRIEAPFAALCCFTLDGADHADHKERGGMIRRCIIWWNKRTVDIRLRTVVARVNVA</sequence>
<dbReference type="AlphaFoldDB" id="A0A7W7U9S7"/>
<proteinExistence type="predicted"/>
<comment type="caution">
    <text evidence="1">The sequence shown here is derived from an EMBL/GenBank/DDBJ whole genome shotgun (WGS) entry which is preliminary data.</text>
</comment>
<reference evidence="1 2" key="1">
    <citation type="submission" date="2020-08" db="EMBL/GenBank/DDBJ databases">
        <title>Genomic Encyclopedia of Type Strains, Phase III (KMG-III): the genomes of soil and plant-associated and newly described type strains.</title>
        <authorList>
            <person name="Whitman W."/>
        </authorList>
    </citation>
    <scope>NUCLEOTIDE SEQUENCE [LARGE SCALE GENOMIC DNA]</scope>
    <source>
        <strain evidence="1 2">SFB5A</strain>
    </source>
</reference>